<organism evidence="2 3">
    <name type="scientific">Oceaniferula marina</name>
    <dbReference type="NCBI Taxonomy" id="2748318"/>
    <lineage>
        <taxon>Bacteria</taxon>
        <taxon>Pseudomonadati</taxon>
        <taxon>Verrucomicrobiota</taxon>
        <taxon>Verrucomicrobiia</taxon>
        <taxon>Verrucomicrobiales</taxon>
        <taxon>Verrucomicrobiaceae</taxon>
        <taxon>Oceaniferula</taxon>
    </lineage>
</organism>
<feature type="transmembrane region" description="Helical" evidence="1">
    <location>
        <begin position="70"/>
        <end position="90"/>
    </location>
</feature>
<gene>
    <name evidence="2" type="ORF">HW115_08175</name>
</gene>
<comment type="caution">
    <text evidence="2">The sequence shown here is derived from an EMBL/GenBank/DDBJ whole genome shotgun (WGS) entry which is preliminary data.</text>
</comment>
<evidence type="ECO:0000256" key="1">
    <source>
        <dbReference type="SAM" id="Phobius"/>
    </source>
</evidence>
<evidence type="ECO:0000313" key="2">
    <source>
        <dbReference type="EMBL" id="NWK55585.1"/>
    </source>
</evidence>
<proteinExistence type="predicted"/>
<dbReference type="EMBL" id="JACBAZ010000002">
    <property type="protein sequence ID" value="NWK55585.1"/>
    <property type="molecule type" value="Genomic_DNA"/>
</dbReference>
<keyword evidence="3" id="KW-1185">Reference proteome</keyword>
<reference evidence="2 3" key="1">
    <citation type="submission" date="2020-07" db="EMBL/GenBank/DDBJ databases">
        <title>Roseicoccus Jingziensis gen. nov., sp. nov., isolated from coastal seawater.</title>
        <authorList>
            <person name="Feng X."/>
        </authorList>
    </citation>
    <scope>NUCLEOTIDE SEQUENCE [LARGE SCALE GENOMIC DNA]</scope>
    <source>
        <strain evidence="2 3">N1E253</strain>
    </source>
</reference>
<feature type="transmembrane region" description="Helical" evidence="1">
    <location>
        <begin position="32"/>
        <end position="49"/>
    </location>
</feature>
<sequence length="310" mass="34663">MKRFFYSSMTISFLVLIVTGGLRFLIPFNLNLSRLHIVSGIILSLLVLIHLAGKAKTLRRIIAPKHGRKAWLASALTLALCIGVGLAAWFGTPGVSHLMGLSYESRNHASIFRAQDNVASDHQSRWLRTSKLTSTGASIDIELLWNCPAEHHAVAIWAETQSGTIIETLYLSGSLSFSDEHPWESKRQRRGQILPIWRHRYTSVCGIAPTGATDLISQPTINHQWLLDHHLNKTSKPFTLFVEINIAGDKHSSLIYASRIDPESPNAYTLLNLIGHSHGSLKDGEINYEISQLPARINQVERILVKTIWK</sequence>
<dbReference type="AlphaFoldDB" id="A0A851GK86"/>
<evidence type="ECO:0008006" key="4">
    <source>
        <dbReference type="Google" id="ProtNLM"/>
    </source>
</evidence>
<evidence type="ECO:0000313" key="3">
    <source>
        <dbReference type="Proteomes" id="UP000557872"/>
    </source>
</evidence>
<feature type="transmembrane region" description="Helical" evidence="1">
    <location>
        <begin position="5"/>
        <end position="26"/>
    </location>
</feature>
<dbReference type="RefSeq" id="WP_178932093.1">
    <property type="nucleotide sequence ID" value="NZ_JACBAZ010000002.1"/>
</dbReference>
<accession>A0A851GK86</accession>
<keyword evidence="1" id="KW-0812">Transmembrane</keyword>
<keyword evidence="1" id="KW-1133">Transmembrane helix</keyword>
<keyword evidence="1" id="KW-0472">Membrane</keyword>
<name>A0A851GK86_9BACT</name>
<dbReference type="Proteomes" id="UP000557872">
    <property type="component" value="Unassembled WGS sequence"/>
</dbReference>
<protein>
    <recommendedName>
        <fullName evidence="4">DUF4405 domain-containing protein</fullName>
    </recommendedName>
</protein>